<keyword evidence="1" id="KW-0325">Glycoprotein</keyword>
<feature type="domain" description="Dipeptidylpeptidase IV N-terminal" evidence="3">
    <location>
        <begin position="102"/>
        <end position="445"/>
    </location>
</feature>
<dbReference type="GO" id="GO:0006508">
    <property type="term" value="P:proteolysis"/>
    <property type="evidence" value="ECO:0007669"/>
    <property type="project" value="InterPro"/>
</dbReference>
<dbReference type="AlphaFoldDB" id="A0A101HL76"/>
<evidence type="ECO:0000259" key="2">
    <source>
        <dbReference type="Pfam" id="PF00326"/>
    </source>
</evidence>
<dbReference type="SUPFAM" id="SSF53474">
    <property type="entry name" value="alpha/beta-Hydrolases"/>
    <property type="match status" value="1"/>
</dbReference>
<evidence type="ECO:0000313" key="4">
    <source>
        <dbReference type="EMBL" id="KUK78794.1"/>
    </source>
</evidence>
<evidence type="ECO:0000313" key="5">
    <source>
        <dbReference type="Proteomes" id="UP000053860"/>
    </source>
</evidence>
<proteinExistence type="predicted"/>
<dbReference type="Pfam" id="PF00930">
    <property type="entry name" value="DPPIV_N"/>
    <property type="match status" value="1"/>
</dbReference>
<dbReference type="Gene3D" id="2.140.10.30">
    <property type="entry name" value="Dipeptidylpeptidase IV, N-terminal domain"/>
    <property type="match status" value="1"/>
</dbReference>
<dbReference type="Pfam" id="PF00326">
    <property type="entry name" value="Peptidase_S9"/>
    <property type="match status" value="1"/>
</dbReference>
<reference evidence="5" key="1">
    <citation type="journal article" date="2015" name="MBio">
        <title>Genome-Resolved Metagenomic Analysis Reveals Roles for Candidate Phyla and Other Microbial Community Members in Biogeochemical Transformations in Oil Reservoirs.</title>
        <authorList>
            <person name="Hu P."/>
            <person name="Tom L."/>
            <person name="Singh A."/>
            <person name="Thomas B.C."/>
            <person name="Baker B.J."/>
            <person name="Piceno Y.M."/>
            <person name="Andersen G.L."/>
            <person name="Banfield J.F."/>
        </authorList>
    </citation>
    <scope>NUCLEOTIDE SEQUENCE [LARGE SCALE GENOMIC DNA]</scope>
</reference>
<dbReference type="EMBL" id="LGGN01000003">
    <property type="protein sequence ID" value="KUK78794.1"/>
    <property type="molecule type" value="Genomic_DNA"/>
</dbReference>
<organism evidence="4 5">
    <name type="scientific">Proteiniphilum acetatigenes</name>
    <dbReference type="NCBI Taxonomy" id="294710"/>
    <lineage>
        <taxon>Bacteria</taxon>
        <taxon>Pseudomonadati</taxon>
        <taxon>Bacteroidota</taxon>
        <taxon>Bacteroidia</taxon>
        <taxon>Bacteroidales</taxon>
        <taxon>Dysgonomonadaceae</taxon>
        <taxon>Proteiniphilum</taxon>
    </lineage>
</organism>
<dbReference type="InterPro" id="IPR001375">
    <property type="entry name" value="Peptidase_S9_cat"/>
</dbReference>
<dbReference type="Gene3D" id="3.40.50.1820">
    <property type="entry name" value="alpha/beta hydrolase"/>
    <property type="match status" value="1"/>
</dbReference>
<dbReference type="InterPro" id="IPR050278">
    <property type="entry name" value="Serine_Prot_S9B/DPPIV"/>
</dbReference>
<gene>
    <name evidence="4" type="ORF">XD92_0048</name>
</gene>
<dbReference type="PANTHER" id="PTHR11731">
    <property type="entry name" value="PROTEASE FAMILY S9B,C DIPEPTIDYL-PEPTIDASE IV-RELATED"/>
    <property type="match status" value="1"/>
</dbReference>
<sequence>MKRIRSLVTALAAIVVFIFSTLESRIQAQDYTLQDIVGGKFRERGVEEMTSSHDGNYYYQADGERRVVVKYAYASGEAVDTLFNTRTARNCSFDTFQGFLVSPDENRVLLYRDREQIYRHSFKADYYYHDVRRNMVRRLSDQPSKQMIPLFSPDSKMVAYVVDNNIFLTKFDFDTESQVTRDGAFNSVINGATDWVYEEEFGVTRLMEFSPDSKLLAFVRTDESAVKEFSFQIYNQELYPGFRRFRYPKAGEANATVECRVFDIAARTTRTMELPLDADGYIPRIAFTPNPEQLAVMTLNRDQNRFDLYFVNPRSTVARLILREESDSYVDTEWLSAIRFMGDRFTWVSERDGYSHIYLYGLTGTLQKQLTRGSYDVTALLAVDETSQTIWYQAADESPLRRNIYRLNINKGAPQKLSPQPGLNSATFSEQGRYFVMRHSDARSPAVITLHEGSGKQLRLLEDNAALRKELAAANLPEREFITLPAADGITQLNGWILKPWDFNPAKRYPVVMVQYSGPNSQEVQDRFSVSWYHALLSKGMIVAAVDGRGTAARGAAFRKSTYLRLGILESDDQIAAARYLGSLPYVDGSRIGIWGWSYGGYNVLMSMSRGSGIFKAGVAIAPVTDWRFYDTVYTERFMRTPGQNHDGYEQGSPLALAEQLEGKLLLIHGTADDNVHLQHSIEYSSALIRANKHFEMFYFPDFDHSIVGGNARAYLYEKVIGFFIEEL</sequence>
<evidence type="ECO:0000259" key="3">
    <source>
        <dbReference type="Pfam" id="PF00930"/>
    </source>
</evidence>
<dbReference type="PANTHER" id="PTHR11731:SF193">
    <property type="entry name" value="DIPEPTIDYL PEPTIDASE 9"/>
    <property type="match status" value="1"/>
</dbReference>
<dbReference type="GO" id="GO:0008236">
    <property type="term" value="F:serine-type peptidase activity"/>
    <property type="evidence" value="ECO:0007669"/>
    <property type="project" value="InterPro"/>
</dbReference>
<dbReference type="GO" id="GO:0008239">
    <property type="term" value="F:dipeptidyl-peptidase activity"/>
    <property type="evidence" value="ECO:0007669"/>
    <property type="project" value="TreeGrafter"/>
</dbReference>
<dbReference type="PATRIC" id="fig|294710.3.peg.1154"/>
<dbReference type="FunFam" id="3.40.50.1820:FF:000003">
    <property type="entry name" value="Dipeptidyl peptidase 4"/>
    <property type="match status" value="1"/>
</dbReference>
<accession>A0A101HL76</accession>
<dbReference type="InterPro" id="IPR002469">
    <property type="entry name" value="Peptidase_S9B_N"/>
</dbReference>
<evidence type="ECO:0000256" key="1">
    <source>
        <dbReference type="ARBA" id="ARBA00023180"/>
    </source>
</evidence>
<comment type="caution">
    <text evidence="4">The sequence shown here is derived from an EMBL/GenBank/DDBJ whole genome shotgun (WGS) entry which is preliminary data.</text>
</comment>
<feature type="domain" description="Peptidase S9 prolyl oligopeptidase catalytic" evidence="2">
    <location>
        <begin position="529"/>
        <end position="727"/>
    </location>
</feature>
<dbReference type="Proteomes" id="UP000053860">
    <property type="component" value="Unassembled WGS sequence"/>
</dbReference>
<dbReference type="InterPro" id="IPR029058">
    <property type="entry name" value="AB_hydrolase_fold"/>
</dbReference>
<protein>
    <submittedName>
        <fullName evidence="4">Uncharacterized protein</fullName>
    </submittedName>
</protein>
<dbReference type="SUPFAM" id="SSF82171">
    <property type="entry name" value="DPP6 N-terminal domain-like"/>
    <property type="match status" value="1"/>
</dbReference>
<name>A0A101HL76_9BACT</name>